<name>A0A6J5LPW6_9CAUD</name>
<proteinExistence type="predicted"/>
<protein>
    <submittedName>
        <fullName evidence="1">Uncharacterized protein</fullName>
    </submittedName>
</protein>
<dbReference type="EMBL" id="LR796290">
    <property type="protein sequence ID" value="CAB4135047.1"/>
    <property type="molecule type" value="Genomic_DNA"/>
</dbReference>
<gene>
    <name evidence="1" type="ORF">UFOVP275_58</name>
</gene>
<sequence length="86" mass="10146">MSDRDPIWDCLKEKAKVKFDADRAAFLSLAQKSDDGGWTKHTDYHWSRSINGQRLDYWPSRKKYQYLGRVLRGDVMRIVAKLVEQV</sequence>
<reference evidence="1" key="1">
    <citation type="submission" date="2020-04" db="EMBL/GenBank/DDBJ databases">
        <authorList>
            <person name="Chiriac C."/>
            <person name="Salcher M."/>
            <person name="Ghai R."/>
            <person name="Kavagutti S V."/>
        </authorList>
    </citation>
    <scope>NUCLEOTIDE SEQUENCE</scope>
</reference>
<evidence type="ECO:0000313" key="1">
    <source>
        <dbReference type="EMBL" id="CAB4135047.1"/>
    </source>
</evidence>
<accession>A0A6J5LPW6</accession>
<organism evidence="1">
    <name type="scientific">uncultured Caudovirales phage</name>
    <dbReference type="NCBI Taxonomy" id="2100421"/>
    <lineage>
        <taxon>Viruses</taxon>
        <taxon>Duplodnaviria</taxon>
        <taxon>Heunggongvirae</taxon>
        <taxon>Uroviricota</taxon>
        <taxon>Caudoviricetes</taxon>
        <taxon>Peduoviridae</taxon>
        <taxon>Maltschvirus</taxon>
        <taxon>Maltschvirus maltsch</taxon>
    </lineage>
</organism>